<comment type="similarity">
    <text evidence="2 10">Belongs to the mitochondrial carrier (TC 2.A.29) family.</text>
</comment>
<reference evidence="11 12" key="1">
    <citation type="journal article" date="2003" name="Science">
        <title>Finding functional features in Saccharomyces genomes by phylogenetic footprinting.</title>
        <authorList>
            <person name="Cliften P.F."/>
            <person name="Sudarsanam P."/>
            <person name="Desikan A."/>
            <person name="Fulton L."/>
            <person name="Fulton B."/>
            <person name="Majors J."/>
            <person name="Waterston R."/>
            <person name="Cohen B.A."/>
            <person name="Johnston M."/>
        </authorList>
    </citation>
    <scope>NUCLEOTIDE SEQUENCE [LARGE SCALE GENOMIC DNA]</scope>
    <source>
        <strain evidence="12">ATCC MYA-4449 / AS 2.2408 / CBS 8840 / NBRC 1802 / NCYC 2889</strain>
    </source>
</reference>
<evidence type="ECO:0000313" key="12">
    <source>
        <dbReference type="Proteomes" id="UP000002753"/>
    </source>
</evidence>
<dbReference type="Pfam" id="PF00153">
    <property type="entry name" value="Mito_carr"/>
    <property type="match status" value="3"/>
</dbReference>
<evidence type="ECO:0000256" key="2">
    <source>
        <dbReference type="ARBA" id="ARBA00006375"/>
    </source>
</evidence>
<dbReference type="InterPro" id="IPR050567">
    <property type="entry name" value="Mitochondrial_Carrier"/>
</dbReference>
<dbReference type="Gene3D" id="1.50.40.10">
    <property type="entry name" value="Mitochondrial carrier domain"/>
    <property type="match status" value="2"/>
</dbReference>
<dbReference type="InterPro" id="IPR018108">
    <property type="entry name" value="MCP_transmembrane"/>
</dbReference>
<dbReference type="GO" id="GO:1902603">
    <property type="term" value="P:carnitine transmembrane transport"/>
    <property type="evidence" value="ECO:0007669"/>
    <property type="project" value="TreeGrafter"/>
</dbReference>
<evidence type="ECO:0000256" key="4">
    <source>
        <dbReference type="ARBA" id="ARBA00022692"/>
    </source>
</evidence>
<dbReference type="PANTHER" id="PTHR45624:SF4">
    <property type="entry name" value="CONGESTED-LIKE TRACHEA PROTEIN-RELATED"/>
    <property type="match status" value="1"/>
</dbReference>
<keyword evidence="4 9" id="KW-0812">Transmembrane</keyword>
<dbReference type="EMBL" id="AACI03000442">
    <property type="protein sequence ID" value="EJT44107.1"/>
    <property type="molecule type" value="Genomic_DNA"/>
</dbReference>
<feature type="repeat" description="Solcar" evidence="9">
    <location>
        <begin position="179"/>
        <end position="261"/>
    </location>
</feature>
<dbReference type="FunFam" id="1.50.40.10:FF:000060">
    <property type="entry name" value="Mitochondrial carnitine carrier"/>
    <property type="match status" value="1"/>
</dbReference>
<keyword evidence="3 10" id="KW-0813">Transport</keyword>
<dbReference type="PANTHER" id="PTHR45624">
    <property type="entry name" value="MITOCHONDRIAL BASIC AMINO ACIDS TRANSPORTER-RELATED"/>
    <property type="match status" value="1"/>
</dbReference>
<dbReference type="STRING" id="226230.J6EM33"/>
<evidence type="ECO:0000256" key="10">
    <source>
        <dbReference type="RuleBase" id="RU000488"/>
    </source>
</evidence>
<evidence type="ECO:0000256" key="1">
    <source>
        <dbReference type="ARBA" id="ARBA00004225"/>
    </source>
</evidence>
<dbReference type="SUPFAM" id="SSF103506">
    <property type="entry name" value="Mitochondrial carrier"/>
    <property type="match status" value="1"/>
</dbReference>
<keyword evidence="12" id="KW-1185">Reference proteome</keyword>
<keyword evidence="6" id="KW-1133">Transmembrane helix</keyword>
<name>J6EM33_SACK1</name>
<evidence type="ECO:0000256" key="7">
    <source>
        <dbReference type="ARBA" id="ARBA00023128"/>
    </source>
</evidence>
<dbReference type="HOGENOM" id="CLU_015166_16_0_1"/>
<sequence>MGRYLSYRYSEHSITLSVYFFFEFCKLYNFLLFPSAIVSLMSSDTSLSETSLLEEESGSLNKSRPPVKSNPVRENIKSFAAGGVGGICAVFTGHPFDLIKVRCQNGQANSAVHAVSNILKEARTQVNGTVLTNSIKGFYKGVIPPLLGVTPIFAVSFWGYDVGKKLVSFKNESGGSNELTMGQMAAAGFISAIPTTLVTAPTERVKVVLQTSSKGSFIHAAKTIVKEGGISSLFKGSLATLARDGPGSALYFASYEISKNYLNSRQPHPTAGEDEPVNILNVCLAGGIAGMSMWLAVFPIDTIKTKLQASSTKQNMVSATKEIYLQRGGIRGFFPGLGPALLRSFPANAATFLGVEMTHSLFNKYGI</sequence>
<dbReference type="GO" id="GO:0015227">
    <property type="term" value="F:O-acyl-L-carnitine transmembrane transporter activity"/>
    <property type="evidence" value="ECO:0007669"/>
    <property type="project" value="TreeGrafter"/>
</dbReference>
<keyword evidence="5" id="KW-0677">Repeat</keyword>
<organism evidence="11 12">
    <name type="scientific">Saccharomyces kudriavzevii (strain ATCC MYA-4449 / AS 2.2408 / CBS 8840 / NBRC 1802 / NCYC 2889)</name>
    <name type="common">Yeast</name>
    <dbReference type="NCBI Taxonomy" id="226230"/>
    <lineage>
        <taxon>Eukaryota</taxon>
        <taxon>Fungi</taxon>
        <taxon>Dikarya</taxon>
        <taxon>Ascomycota</taxon>
        <taxon>Saccharomycotina</taxon>
        <taxon>Saccharomycetes</taxon>
        <taxon>Saccharomycetales</taxon>
        <taxon>Saccharomycetaceae</taxon>
        <taxon>Saccharomyces</taxon>
    </lineage>
</organism>
<dbReference type="PROSITE" id="PS50920">
    <property type="entry name" value="SOLCAR"/>
    <property type="match status" value="3"/>
</dbReference>
<reference evidence="12" key="2">
    <citation type="journal article" date="2011" name="G3 (Bethesda)">
        <title>The awesome power of yeast evolutionary genetics: New genome sequences and strain resources for the Saccharomyces sensu stricto genus.</title>
        <authorList>
            <person name="Scannell D.R."/>
            <person name="Zill O.A."/>
            <person name="Rokas A."/>
            <person name="Payen C."/>
            <person name="Dunham M.J."/>
            <person name="Eisen M.B."/>
            <person name="Rine J."/>
            <person name="Johnston M."/>
            <person name="Hittinger C.T."/>
        </authorList>
    </citation>
    <scope>GENOME REANNOTATION</scope>
    <source>
        <strain evidence="12">ATCC MYA-4449 / AS 2.2408 / CBS 8840 / NBRC 1802 / NCYC 2889</strain>
    </source>
</reference>
<accession>J6EM33</accession>
<proteinExistence type="inferred from homology"/>
<gene>
    <name evidence="11" type="primary">YOR100C</name>
    <name evidence="11" type="ORF">SKUD_201811</name>
</gene>
<evidence type="ECO:0000256" key="3">
    <source>
        <dbReference type="ARBA" id="ARBA00022448"/>
    </source>
</evidence>
<keyword evidence="7" id="KW-0496">Mitochondrion</keyword>
<dbReference type="FunFam" id="1.50.40.10:FF:000145">
    <property type="entry name" value="Mitochondrial carnitine carrier"/>
    <property type="match status" value="1"/>
</dbReference>
<dbReference type="InterPro" id="IPR023395">
    <property type="entry name" value="MCP_dom_sf"/>
</dbReference>
<comment type="subcellular location">
    <subcellularLocation>
        <location evidence="1">Mitochondrion membrane</location>
        <topology evidence="1">Multi-pass membrane protein</topology>
    </subcellularLocation>
</comment>
<dbReference type="GO" id="GO:0031966">
    <property type="term" value="C:mitochondrial membrane"/>
    <property type="evidence" value="ECO:0007669"/>
    <property type="project" value="UniProtKB-SubCell"/>
</dbReference>
<dbReference type="AlphaFoldDB" id="J6EM33"/>
<protein>
    <submittedName>
        <fullName evidence="11">CRC1-like protein</fullName>
    </submittedName>
</protein>
<feature type="repeat" description="Solcar" evidence="9">
    <location>
        <begin position="73"/>
        <end position="166"/>
    </location>
</feature>
<keyword evidence="8 9" id="KW-0472">Membrane</keyword>
<dbReference type="Proteomes" id="UP000002753">
    <property type="component" value="Unassembled WGS sequence"/>
</dbReference>
<comment type="caution">
    <text evidence="11">The sequence shown here is derived from an EMBL/GenBank/DDBJ whole genome shotgun (WGS) entry which is preliminary data.</text>
</comment>
<evidence type="ECO:0000256" key="5">
    <source>
        <dbReference type="ARBA" id="ARBA00022737"/>
    </source>
</evidence>
<evidence type="ECO:0000256" key="9">
    <source>
        <dbReference type="PROSITE-ProRule" id="PRU00282"/>
    </source>
</evidence>
<evidence type="ECO:0000313" key="11">
    <source>
        <dbReference type="EMBL" id="EJT44107.1"/>
    </source>
</evidence>
<evidence type="ECO:0000256" key="6">
    <source>
        <dbReference type="ARBA" id="ARBA00022989"/>
    </source>
</evidence>
<feature type="repeat" description="Solcar" evidence="9">
    <location>
        <begin position="277"/>
        <end position="361"/>
    </location>
</feature>
<evidence type="ECO:0000256" key="8">
    <source>
        <dbReference type="ARBA" id="ARBA00023136"/>
    </source>
</evidence>
<dbReference type="GO" id="GO:0006839">
    <property type="term" value="P:mitochondrial transport"/>
    <property type="evidence" value="ECO:0007669"/>
    <property type="project" value="TreeGrafter"/>
</dbReference>